<dbReference type="Gramene" id="mRNA:HanXRQr2_Chr13g0578241">
    <property type="protein sequence ID" value="CDS:HanXRQr2_Chr13g0578241.1"/>
    <property type="gene ID" value="HanXRQr2_Chr13g0578241"/>
</dbReference>
<dbReference type="Proteomes" id="UP000215914">
    <property type="component" value="Chromosome 13"/>
</dbReference>
<dbReference type="InParanoid" id="A0A251SPX0"/>
<feature type="compositionally biased region" description="Polar residues" evidence="1">
    <location>
        <begin position="1"/>
        <end position="13"/>
    </location>
</feature>
<protein>
    <submittedName>
        <fullName evidence="3">Uncharacterized protein</fullName>
    </submittedName>
</protein>
<reference evidence="3" key="2">
    <citation type="submission" date="2017-02" db="EMBL/GenBank/DDBJ databases">
        <title>Sunflower complete genome.</title>
        <authorList>
            <person name="Langlade N."/>
            <person name="Munos S."/>
        </authorList>
    </citation>
    <scope>NUCLEOTIDE SEQUENCE [LARGE SCALE GENOMIC DNA]</scope>
    <source>
        <tissue evidence="3">Leaves</tissue>
    </source>
</reference>
<sequence length="265" mass="29417">MGCATSRSSPPLFTTTATTTVDHQNPPPKFSNSSPSPLNFSPTFSYYHYTTSNSSNSTRTPASRTMSLPTPLIHHPPHFNGESNHIVSLTSTTYGSLSAIDATTDDFKTLDQSPASHVLSPDSVINTWELLEGLDEEFDIINVEHKTHLKKYIHTDTDKDKPYVSFGLGGPYELVEYSEVKHAPLWKHLSGKSLLSKMDDNLISSYNKVVSSKRLGEHKLSLGCLATHFVSECPVSKDFEDLRIRKGFVVYRGVVNTKSCCFTRV</sequence>
<dbReference type="AlphaFoldDB" id="A0A251SPX0"/>
<evidence type="ECO:0000313" key="3">
    <source>
        <dbReference type="EMBL" id="OTG00887.1"/>
    </source>
</evidence>
<proteinExistence type="predicted"/>
<evidence type="ECO:0000256" key="1">
    <source>
        <dbReference type="SAM" id="MobiDB-lite"/>
    </source>
</evidence>
<accession>A0A251SPX0</accession>
<name>A0A251SPX0_HELAN</name>
<organism evidence="3 4">
    <name type="scientific">Helianthus annuus</name>
    <name type="common">Common sunflower</name>
    <dbReference type="NCBI Taxonomy" id="4232"/>
    <lineage>
        <taxon>Eukaryota</taxon>
        <taxon>Viridiplantae</taxon>
        <taxon>Streptophyta</taxon>
        <taxon>Embryophyta</taxon>
        <taxon>Tracheophyta</taxon>
        <taxon>Spermatophyta</taxon>
        <taxon>Magnoliopsida</taxon>
        <taxon>eudicotyledons</taxon>
        <taxon>Gunneridae</taxon>
        <taxon>Pentapetalae</taxon>
        <taxon>asterids</taxon>
        <taxon>campanulids</taxon>
        <taxon>Asterales</taxon>
        <taxon>Asteraceae</taxon>
        <taxon>Asteroideae</taxon>
        <taxon>Heliantheae alliance</taxon>
        <taxon>Heliantheae</taxon>
        <taxon>Helianthus</taxon>
    </lineage>
</organism>
<reference evidence="2" key="3">
    <citation type="submission" date="2020-06" db="EMBL/GenBank/DDBJ databases">
        <title>Helianthus annuus Genome sequencing and assembly Release 2.</title>
        <authorList>
            <person name="Gouzy J."/>
            <person name="Langlade N."/>
            <person name="Munos S."/>
        </authorList>
    </citation>
    <scope>NUCLEOTIDE SEQUENCE</scope>
    <source>
        <tissue evidence="2">Leaves</tissue>
    </source>
</reference>
<dbReference type="EMBL" id="CM007902">
    <property type="protein sequence ID" value="OTG00887.1"/>
    <property type="molecule type" value="Genomic_DNA"/>
</dbReference>
<dbReference type="STRING" id="4232.A0A251SPX0"/>
<gene>
    <name evidence="3" type="ORF">HannXRQ_Chr13g0396061</name>
    <name evidence="2" type="ORF">HanXRQr2_Chr13g0578241</name>
</gene>
<evidence type="ECO:0000313" key="2">
    <source>
        <dbReference type="EMBL" id="KAF5772541.1"/>
    </source>
</evidence>
<evidence type="ECO:0000313" key="4">
    <source>
        <dbReference type="Proteomes" id="UP000215914"/>
    </source>
</evidence>
<dbReference type="FunCoup" id="A0A251SPX0">
    <property type="interactions" value="263"/>
</dbReference>
<feature type="region of interest" description="Disordered" evidence="1">
    <location>
        <begin position="1"/>
        <end position="36"/>
    </location>
</feature>
<reference evidence="2 4" key="1">
    <citation type="journal article" date="2017" name="Nature">
        <title>The sunflower genome provides insights into oil metabolism, flowering and Asterid evolution.</title>
        <authorList>
            <person name="Badouin H."/>
            <person name="Gouzy J."/>
            <person name="Grassa C.J."/>
            <person name="Murat F."/>
            <person name="Staton S.E."/>
            <person name="Cottret L."/>
            <person name="Lelandais-Briere C."/>
            <person name="Owens G.L."/>
            <person name="Carrere S."/>
            <person name="Mayjonade B."/>
            <person name="Legrand L."/>
            <person name="Gill N."/>
            <person name="Kane N.C."/>
            <person name="Bowers J.E."/>
            <person name="Hubner S."/>
            <person name="Bellec A."/>
            <person name="Berard A."/>
            <person name="Berges H."/>
            <person name="Blanchet N."/>
            <person name="Boniface M.C."/>
            <person name="Brunel D."/>
            <person name="Catrice O."/>
            <person name="Chaidir N."/>
            <person name="Claudel C."/>
            <person name="Donnadieu C."/>
            <person name="Faraut T."/>
            <person name="Fievet G."/>
            <person name="Helmstetter N."/>
            <person name="King M."/>
            <person name="Knapp S.J."/>
            <person name="Lai Z."/>
            <person name="Le Paslier M.C."/>
            <person name="Lippi Y."/>
            <person name="Lorenzon L."/>
            <person name="Mandel J.R."/>
            <person name="Marage G."/>
            <person name="Marchand G."/>
            <person name="Marquand E."/>
            <person name="Bret-Mestries E."/>
            <person name="Morien E."/>
            <person name="Nambeesan S."/>
            <person name="Nguyen T."/>
            <person name="Pegot-Espagnet P."/>
            <person name="Pouilly N."/>
            <person name="Raftis F."/>
            <person name="Sallet E."/>
            <person name="Schiex T."/>
            <person name="Thomas J."/>
            <person name="Vandecasteele C."/>
            <person name="Vares D."/>
            <person name="Vear F."/>
            <person name="Vautrin S."/>
            <person name="Crespi M."/>
            <person name="Mangin B."/>
            <person name="Burke J.M."/>
            <person name="Salse J."/>
            <person name="Munos S."/>
            <person name="Vincourt P."/>
            <person name="Rieseberg L.H."/>
            <person name="Langlade N.B."/>
        </authorList>
    </citation>
    <scope>NUCLEOTIDE SEQUENCE [LARGE SCALE GENOMIC DNA]</scope>
    <source>
        <strain evidence="4">cv. SF193</strain>
        <tissue evidence="2">Leaves</tissue>
    </source>
</reference>
<keyword evidence="4" id="KW-1185">Reference proteome</keyword>
<dbReference type="EMBL" id="MNCJ02000328">
    <property type="protein sequence ID" value="KAF5772541.1"/>
    <property type="molecule type" value="Genomic_DNA"/>
</dbReference>